<name>A0ABU2J8D3_9ACTN</name>
<protein>
    <submittedName>
        <fullName evidence="2">PHP domain-containing protein</fullName>
    </submittedName>
</protein>
<dbReference type="SMART" id="SM00481">
    <property type="entry name" value="POLIIIAc"/>
    <property type="match status" value="1"/>
</dbReference>
<dbReference type="InterPro" id="IPR016195">
    <property type="entry name" value="Pol/histidinol_Pase-like"/>
</dbReference>
<dbReference type="Proteomes" id="UP001183176">
    <property type="component" value="Unassembled WGS sequence"/>
</dbReference>
<accession>A0ABU2J8D3</accession>
<evidence type="ECO:0000313" key="3">
    <source>
        <dbReference type="Proteomes" id="UP001183176"/>
    </source>
</evidence>
<feature type="domain" description="Polymerase/histidinol phosphatase N-terminal" evidence="1">
    <location>
        <begin position="2"/>
        <end position="69"/>
    </location>
</feature>
<dbReference type="EMBL" id="JAVREH010000003">
    <property type="protein sequence ID" value="MDT0260528.1"/>
    <property type="molecule type" value="Genomic_DNA"/>
</dbReference>
<dbReference type="SUPFAM" id="SSF89550">
    <property type="entry name" value="PHP domain-like"/>
    <property type="match status" value="1"/>
</dbReference>
<proteinExistence type="predicted"/>
<evidence type="ECO:0000313" key="2">
    <source>
        <dbReference type="EMBL" id="MDT0260528.1"/>
    </source>
</evidence>
<dbReference type="InterPro" id="IPR052018">
    <property type="entry name" value="PHP_domain"/>
</dbReference>
<dbReference type="Gene3D" id="1.10.150.650">
    <property type="match status" value="1"/>
</dbReference>
<sequence length="289" mass="30690">MIDLHTHSTASDGTDTPAELVANAVAAGVRTLAVTDHDTTGGWDEAAAAVQRLPVPFTLVRGTEFSCVHPGPDGRPLSLHLLGYLYDPESPELKAERARLRESRLGRGEAIVESLARAGYPVNWQQVVGIARGGSVGRPHIGQALVEAGVVTSVNEAFAELLSNSSPHYVPKRDMPVLLAIALIRQAGGVPVIAHPWARRRGRVLDEAGLAELVTAGLLGIEVDHVDHDPADRIRLRELAAEFGTLTTGSSDYHGTHKTVRLAAEATHPDEFERMVDSSSGVGLVTSGV</sequence>
<dbReference type="InterPro" id="IPR004013">
    <property type="entry name" value="PHP_dom"/>
</dbReference>
<organism evidence="2 3">
    <name type="scientific">Jatrophihabitans lederbergiae</name>
    <dbReference type="NCBI Taxonomy" id="3075547"/>
    <lineage>
        <taxon>Bacteria</taxon>
        <taxon>Bacillati</taxon>
        <taxon>Actinomycetota</taxon>
        <taxon>Actinomycetes</taxon>
        <taxon>Jatrophihabitantales</taxon>
        <taxon>Jatrophihabitantaceae</taxon>
        <taxon>Jatrophihabitans</taxon>
    </lineage>
</organism>
<dbReference type="RefSeq" id="WP_311421678.1">
    <property type="nucleotide sequence ID" value="NZ_JAVREH010000003.1"/>
</dbReference>
<dbReference type="Pfam" id="PF02811">
    <property type="entry name" value="PHP"/>
    <property type="match status" value="1"/>
</dbReference>
<keyword evidence="3" id="KW-1185">Reference proteome</keyword>
<dbReference type="PANTHER" id="PTHR42924:SF3">
    <property type="entry name" value="POLYMERASE_HISTIDINOL PHOSPHATASE N-TERMINAL DOMAIN-CONTAINING PROTEIN"/>
    <property type="match status" value="1"/>
</dbReference>
<gene>
    <name evidence="2" type="ORF">RM423_03890</name>
</gene>
<dbReference type="PANTHER" id="PTHR42924">
    <property type="entry name" value="EXONUCLEASE"/>
    <property type="match status" value="1"/>
</dbReference>
<dbReference type="InterPro" id="IPR003141">
    <property type="entry name" value="Pol/His_phosphatase_N"/>
</dbReference>
<evidence type="ECO:0000259" key="1">
    <source>
        <dbReference type="SMART" id="SM00481"/>
    </source>
</evidence>
<reference evidence="3" key="1">
    <citation type="submission" date="2023-07" db="EMBL/GenBank/DDBJ databases">
        <title>30 novel species of actinomycetes from the DSMZ collection.</title>
        <authorList>
            <person name="Nouioui I."/>
        </authorList>
    </citation>
    <scope>NUCLEOTIDE SEQUENCE [LARGE SCALE GENOMIC DNA]</scope>
    <source>
        <strain evidence="3">DSM 44399</strain>
    </source>
</reference>
<comment type="caution">
    <text evidence="2">The sequence shown here is derived from an EMBL/GenBank/DDBJ whole genome shotgun (WGS) entry which is preliminary data.</text>
</comment>
<dbReference type="CDD" id="cd07438">
    <property type="entry name" value="PHP_HisPPase_AMP"/>
    <property type="match status" value="1"/>
</dbReference>
<dbReference type="Gene3D" id="3.20.20.140">
    <property type="entry name" value="Metal-dependent hydrolases"/>
    <property type="match status" value="1"/>
</dbReference>